<dbReference type="GO" id="GO:0005198">
    <property type="term" value="F:structural molecule activity"/>
    <property type="evidence" value="ECO:0007669"/>
    <property type="project" value="InterPro"/>
</dbReference>
<keyword evidence="3" id="KW-0732">Signal</keyword>
<evidence type="ECO:0000256" key="4">
    <source>
        <dbReference type="ARBA" id="ARBA00023143"/>
    </source>
</evidence>
<gene>
    <name evidence="5" type="primary">flgI</name>
    <name evidence="5" type="ORF">Poly41_46110</name>
</gene>
<dbReference type="EMBL" id="SJPV01000008">
    <property type="protein sequence ID" value="TWU34463.1"/>
    <property type="molecule type" value="Genomic_DNA"/>
</dbReference>
<dbReference type="PANTHER" id="PTHR30381">
    <property type="entry name" value="FLAGELLAR P-RING PERIPLASMIC PROTEIN FLGI"/>
    <property type="match status" value="1"/>
</dbReference>
<evidence type="ECO:0000256" key="3">
    <source>
        <dbReference type="ARBA" id="ARBA00022729"/>
    </source>
</evidence>
<keyword evidence="5" id="KW-0966">Cell projection</keyword>
<evidence type="ECO:0000313" key="6">
    <source>
        <dbReference type="Proteomes" id="UP000319143"/>
    </source>
</evidence>
<sequence length="380" mass="40400">MNFTNSKTLSSRPWSILAVVCVFVGCMGFQRSGKAASLRLGDMCRLKGQEINTLQGLGLVVGLRGTGDSDAAPTARALSRMMQLMGGPMALDSLGQLDLRDVGDAKNVAMVFVTARIPAVGSQNGDLLDVSVNAINAKSLEGGYLMMTPLLGPRADNPTVYAIAQGPMRLTLEGPATTATIQGGAKMEATVPAAFEQDGQITLILDRDFASFDNTQRIEDEVNGLLALTLGESGRFSNRYSSSAATQGGAQAIDQLHVRVQIPSLYRENPIKFISLLLNLQIQLASHSSRVVINEREGIVVIGKDVEVAPVLVTHRNLRIEAGGVGGLVGVNDKVSEKDTAKLKNLADALNALDVPTSDLIAIIKTLKRKGDLYGEVVFQ</sequence>
<dbReference type="PROSITE" id="PS51257">
    <property type="entry name" value="PROKAR_LIPOPROTEIN"/>
    <property type="match status" value="1"/>
</dbReference>
<keyword evidence="4" id="KW-0975">Bacterial flagellum</keyword>
<dbReference type="PRINTS" id="PR01010">
    <property type="entry name" value="FLGPRINGFLGI"/>
</dbReference>
<evidence type="ECO:0000313" key="5">
    <source>
        <dbReference type="EMBL" id="TWU34463.1"/>
    </source>
</evidence>
<proteinExistence type="predicted"/>
<comment type="caution">
    <text evidence="5">The sequence shown here is derived from an EMBL/GenBank/DDBJ whole genome shotgun (WGS) entry which is preliminary data.</text>
</comment>
<dbReference type="AlphaFoldDB" id="A0A5C6DBA7"/>
<reference evidence="5 6" key="1">
    <citation type="submission" date="2019-02" db="EMBL/GenBank/DDBJ databases">
        <title>Deep-cultivation of Planctomycetes and their phenomic and genomic characterization uncovers novel biology.</title>
        <authorList>
            <person name="Wiegand S."/>
            <person name="Jogler M."/>
            <person name="Boedeker C."/>
            <person name="Pinto D."/>
            <person name="Vollmers J."/>
            <person name="Rivas-Marin E."/>
            <person name="Kohn T."/>
            <person name="Peeters S.H."/>
            <person name="Heuer A."/>
            <person name="Rast P."/>
            <person name="Oberbeckmann S."/>
            <person name="Bunk B."/>
            <person name="Jeske O."/>
            <person name="Meyerdierks A."/>
            <person name="Storesund J.E."/>
            <person name="Kallscheuer N."/>
            <person name="Luecker S."/>
            <person name="Lage O.M."/>
            <person name="Pohl T."/>
            <person name="Merkel B.J."/>
            <person name="Hornburger P."/>
            <person name="Mueller R.-W."/>
            <person name="Bruemmer F."/>
            <person name="Labrenz M."/>
            <person name="Spormann A.M."/>
            <person name="Op Den Camp H."/>
            <person name="Overmann J."/>
            <person name="Amann R."/>
            <person name="Jetten M.S.M."/>
            <person name="Mascher T."/>
            <person name="Medema M.H."/>
            <person name="Devos D.P."/>
            <person name="Kaster A.-K."/>
            <person name="Ovreas L."/>
            <person name="Rohde M."/>
            <person name="Galperin M.Y."/>
            <person name="Jogler C."/>
        </authorList>
    </citation>
    <scope>NUCLEOTIDE SEQUENCE [LARGE SCALE GENOMIC DNA]</scope>
    <source>
        <strain evidence="5 6">Poly41</strain>
    </source>
</reference>
<protein>
    <submittedName>
        <fullName evidence="5">Flagellar P-ring protein</fullName>
    </submittedName>
</protein>
<dbReference type="Pfam" id="PF02119">
    <property type="entry name" value="FlgI"/>
    <property type="match status" value="2"/>
</dbReference>
<comment type="subcellular location">
    <subcellularLocation>
        <location evidence="2">Bacterial flagellum basal body</location>
    </subcellularLocation>
</comment>
<accession>A0A5C6DBA7</accession>
<keyword evidence="6" id="KW-1185">Reference proteome</keyword>
<dbReference type="InterPro" id="IPR001782">
    <property type="entry name" value="Flag_FlgI"/>
</dbReference>
<dbReference type="PANTHER" id="PTHR30381:SF0">
    <property type="entry name" value="FLAGELLAR P-RING PROTEIN"/>
    <property type="match status" value="1"/>
</dbReference>
<dbReference type="GO" id="GO:0071973">
    <property type="term" value="P:bacterial-type flagellum-dependent cell motility"/>
    <property type="evidence" value="ECO:0007669"/>
    <property type="project" value="InterPro"/>
</dbReference>
<evidence type="ECO:0000256" key="1">
    <source>
        <dbReference type="ARBA" id="ARBA00002591"/>
    </source>
</evidence>
<keyword evidence="5" id="KW-0969">Cilium</keyword>
<comment type="function">
    <text evidence="1">Assembles around the rod to form the L-ring and probably protects the motor/basal body from shearing forces during rotation.</text>
</comment>
<keyword evidence="5" id="KW-0282">Flagellum</keyword>
<organism evidence="5 6">
    <name type="scientific">Novipirellula artificiosorum</name>
    <dbReference type="NCBI Taxonomy" id="2528016"/>
    <lineage>
        <taxon>Bacteria</taxon>
        <taxon>Pseudomonadati</taxon>
        <taxon>Planctomycetota</taxon>
        <taxon>Planctomycetia</taxon>
        <taxon>Pirellulales</taxon>
        <taxon>Pirellulaceae</taxon>
        <taxon>Novipirellula</taxon>
    </lineage>
</organism>
<dbReference type="Proteomes" id="UP000319143">
    <property type="component" value="Unassembled WGS sequence"/>
</dbReference>
<dbReference type="GO" id="GO:0009428">
    <property type="term" value="C:bacterial-type flagellum basal body, distal rod, P ring"/>
    <property type="evidence" value="ECO:0007669"/>
    <property type="project" value="InterPro"/>
</dbReference>
<name>A0A5C6DBA7_9BACT</name>
<dbReference type="GO" id="GO:0030288">
    <property type="term" value="C:outer membrane-bounded periplasmic space"/>
    <property type="evidence" value="ECO:0007669"/>
    <property type="project" value="InterPro"/>
</dbReference>
<evidence type="ECO:0000256" key="2">
    <source>
        <dbReference type="ARBA" id="ARBA00004117"/>
    </source>
</evidence>